<evidence type="ECO:0000313" key="4">
    <source>
        <dbReference type="Proteomes" id="UP001484239"/>
    </source>
</evidence>
<name>A0ABU9EFE3_9BACT</name>
<dbReference type="InterPro" id="IPR013538">
    <property type="entry name" value="ASHA1/2-like_C"/>
</dbReference>
<dbReference type="InterPro" id="IPR023393">
    <property type="entry name" value="START-like_dom_sf"/>
</dbReference>
<dbReference type="Gene3D" id="3.30.530.20">
    <property type="match status" value="1"/>
</dbReference>
<sequence>MTDTGLRAVVVERDFDHPPEKVWRALTDPDLVAEWLMKNDFRPEVGRTFTLKGEWGGDLDCEVLTVEPHRRLAYSWNFDSDQAAFALKSVVTFTLSPTEGGTRLRMEQEGFRHDQKQAYGGARAGWPQFFDALEQVLTRLP</sequence>
<keyword evidence="4" id="KW-1185">Reference proteome</keyword>
<proteinExistence type="inferred from homology"/>
<organism evidence="3 4">
    <name type="scientific">Gaopeijia maritima</name>
    <dbReference type="NCBI Taxonomy" id="3119007"/>
    <lineage>
        <taxon>Bacteria</taxon>
        <taxon>Pseudomonadati</taxon>
        <taxon>Gemmatimonadota</taxon>
        <taxon>Longimicrobiia</taxon>
        <taxon>Gaopeijiales</taxon>
        <taxon>Gaopeijiaceae</taxon>
        <taxon>Gaopeijia</taxon>
    </lineage>
</organism>
<accession>A0ABU9EFE3</accession>
<dbReference type="Proteomes" id="UP001484239">
    <property type="component" value="Unassembled WGS sequence"/>
</dbReference>
<comment type="similarity">
    <text evidence="1">Belongs to the AHA1 family.</text>
</comment>
<evidence type="ECO:0000313" key="3">
    <source>
        <dbReference type="EMBL" id="MEK9502793.1"/>
    </source>
</evidence>
<dbReference type="Pfam" id="PF08327">
    <property type="entry name" value="AHSA1"/>
    <property type="match status" value="1"/>
</dbReference>
<protein>
    <submittedName>
        <fullName evidence="3">SRPBCC domain-containing protein</fullName>
    </submittedName>
</protein>
<reference evidence="3 4" key="1">
    <citation type="submission" date="2024-02" db="EMBL/GenBank/DDBJ databases">
        <title>A novel Gemmatimonadota bacterium.</title>
        <authorList>
            <person name="Du Z.-J."/>
            <person name="Ye Y.-Q."/>
        </authorList>
    </citation>
    <scope>NUCLEOTIDE SEQUENCE [LARGE SCALE GENOMIC DNA]</scope>
    <source>
        <strain evidence="3 4">DH-20</strain>
    </source>
</reference>
<dbReference type="SUPFAM" id="SSF55961">
    <property type="entry name" value="Bet v1-like"/>
    <property type="match status" value="1"/>
</dbReference>
<dbReference type="EMBL" id="JBBHLI010000015">
    <property type="protein sequence ID" value="MEK9502793.1"/>
    <property type="molecule type" value="Genomic_DNA"/>
</dbReference>
<dbReference type="RefSeq" id="WP_405281114.1">
    <property type="nucleotide sequence ID" value="NZ_JBBHLI010000015.1"/>
</dbReference>
<feature type="domain" description="Activator of Hsp90 ATPase homologue 1/2-like C-terminal" evidence="2">
    <location>
        <begin position="16"/>
        <end position="137"/>
    </location>
</feature>
<gene>
    <name evidence="3" type="ORF">WI372_17485</name>
</gene>
<dbReference type="CDD" id="cd07814">
    <property type="entry name" value="SRPBCC_CalC_Aha1-like"/>
    <property type="match status" value="1"/>
</dbReference>
<comment type="caution">
    <text evidence="3">The sequence shown here is derived from an EMBL/GenBank/DDBJ whole genome shotgun (WGS) entry which is preliminary data.</text>
</comment>
<evidence type="ECO:0000259" key="2">
    <source>
        <dbReference type="Pfam" id="PF08327"/>
    </source>
</evidence>
<evidence type="ECO:0000256" key="1">
    <source>
        <dbReference type="ARBA" id="ARBA00006817"/>
    </source>
</evidence>